<dbReference type="EMBL" id="CP068053">
    <property type="protein sequence ID" value="QQS99775.1"/>
    <property type="molecule type" value="Genomic_DNA"/>
</dbReference>
<gene>
    <name evidence="2" type="ORF">I6J18_19640</name>
</gene>
<evidence type="ECO:0000256" key="1">
    <source>
        <dbReference type="SAM" id="Phobius"/>
    </source>
</evidence>
<dbReference type="RefSeq" id="WP_201647662.1">
    <property type="nucleotide sequence ID" value="NZ_CP068053.1"/>
</dbReference>
<keyword evidence="1" id="KW-0812">Transmembrane</keyword>
<proteinExistence type="predicted"/>
<protein>
    <submittedName>
        <fullName evidence="2">Uncharacterized protein</fullName>
    </submittedName>
</protein>
<keyword evidence="1" id="KW-1133">Transmembrane helix</keyword>
<sequence>MNVTAGLHFFSYKSAFLFFSFIIVFNLIFNPIMNSLEIDKQLSLFIGNSFAISAGLTMITNIVEGKCKTKKQSAILFLSLLAVSTMVCYVIVYQ</sequence>
<evidence type="ECO:0000313" key="3">
    <source>
        <dbReference type="Proteomes" id="UP000595254"/>
    </source>
</evidence>
<keyword evidence="3" id="KW-1185">Reference proteome</keyword>
<feature type="transmembrane region" description="Helical" evidence="1">
    <location>
        <begin position="12"/>
        <end position="32"/>
    </location>
</feature>
<name>A0A974NL67_PERPY</name>
<evidence type="ECO:0000313" key="2">
    <source>
        <dbReference type="EMBL" id="QQS99775.1"/>
    </source>
</evidence>
<keyword evidence="1" id="KW-0472">Membrane</keyword>
<organism evidence="2 3">
    <name type="scientific">Peribacillus psychrosaccharolyticus</name>
    <name type="common">Bacillus psychrosaccharolyticus</name>
    <dbReference type="NCBI Taxonomy" id="1407"/>
    <lineage>
        <taxon>Bacteria</taxon>
        <taxon>Bacillati</taxon>
        <taxon>Bacillota</taxon>
        <taxon>Bacilli</taxon>
        <taxon>Bacillales</taxon>
        <taxon>Bacillaceae</taxon>
        <taxon>Peribacillus</taxon>
    </lineage>
</organism>
<dbReference type="Proteomes" id="UP000595254">
    <property type="component" value="Chromosome"/>
</dbReference>
<reference evidence="2 3" key="1">
    <citation type="submission" date="2021-01" db="EMBL/GenBank/DDBJ databases">
        <title>FDA dAtabase for Regulatory Grade micrObial Sequences (FDA-ARGOS): Supporting development and validation of Infectious Disease Dx tests.</title>
        <authorList>
            <person name="Nelson B."/>
            <person name="Plummer A."/>
            <person name="Tallon L."/>
            <person name="Sadzewicz L."/>
            <person name="Zhao X."/>
            <person name="Boylan J."/>
            <person name="Ott S."/>
            <person name="Bowen H."/>
            <person name="Vavikolanu K."/>
            <person name="Mehta A."/>
            <person name="Aluvathingal J."/>
            <person name="Nadendla S."/>
            <person name="Myers T."/>
            <person name="Yan Y."/>
            <person name="Sichtig H."/>
        </authorList>
    </citation>
    <scope>NUCLEOTIDE SEQUENCE [LARGE SCALE GENOMIC DNA]</scope>
    <source>
        <strain evidence="2 3">FDAARGOS_1161</strain>
    </source>
</reference>
<feature type="transmembrane region" description="Helical" evidence="1">
    <location>
        <begin position="44"/>
        <end position="63"/>
    </location>
</feature>
<dbReference type="AlphaFoldDB" id="A0A974NL67"/>
<feature type="transmembrane region" description="Helical" evidence="1">
    <location>
        <begin position="75"/>
        <end position="93"/>
    </location>
</feature>
<accession>A0A974NL67</accession>
<dbReference type="KEGG" id="ppsr:I6J18_19640"/>